<evidence type="ECO:0000313" key="2">
    <source>
        <dbReference type="EMBL" id="SVD12808.1"/>
    </source>
</evidence>
<keyword evidence="1" id="KW-1133">Transmembrane helix</keyword>
<keyword evidence="1" id="KW-0472">Membrane</keyword>
<protein>
    <submittedName>
        <fullName evidence="2">Uncharacterized protein</fullName>
    </submittedName>
</protein>
<proteinExistence type="predicted"/>
<dbReference type="EMBL" id="UINC01131231">
    <property type="protein sequence ID" value="SVD12808.1"/>
    <property type="molecule type" value="Genomic_DNA"/>
</dbReference>
<accession>A0A382SUE3</accession>
<sequence>MDEFVFYWLILWRCNLHMKKYVVSILTFMIVFGFSASNIGNMTETEAAGNYQISEIKYIANECTNIGCTDENLVAPPLMPGSLNQAKASGTQNFNQKIYGN</sequence>
<feature type="non-terminal residue" evidence="2">
    <location>
        <position position="101"/>
    </location>
</feature>
<evidence type="ECO:0000256" key="1">
    <source>
        <dbReference type="SAM" id="Phobius"/>
    </source>
</evidence>
<feature type="transmembrane region" description="Helical" evidence="1">
    <location>
        <begin position="21"/>
        <end position="40"/>
    </location>
</feature>
<name>A0A382SUE3_9ZZZZ</name>
<dbReference type="AlphaFoldDB" id="A0A382SUE3"/>
<organism evidence="2">
    <name type="scientific">marine metagenome</name>
    <dbReference type="NCBI Taxonomy" id="408172"/>
    <lineage>
        <taxon>unclassified sequences</taxon>
        <taxon>metagenomes</taxon>
        <taxon>ecological metagenomes</taxon>
    </lineage>
</organism>
<reference evidence="2" key="1">
    <citation type="submission" date="2018-05" db="EMBL/GenBank/DDBJ databases">
        <authorList>
            <person name="Lanie J.A."/>
            <person name="Ng W.-L."/>
            <person name="Kazmierczak K.M."/>
            <person name="Andrzejewski T.M."/>
            <person name="Davidsen T.M."/>
            <person name="Wayne K.J."/>
            <person name="Tettelin H."/>
            <person name="Glass J.I."/>
            <person name="Rusch D."/>
            <person name="Podicherti R."/>
            <person name="Tsui H.-C.T."/>
            <person name="Winkler M.E."/>
        </authorList>
    </citation>
    <scope>NUCLEOTIDE SEQUENCE</scope>
</reference>
<keyword evidence="1" id="KW-0812">Transmembrane</keyword>
<gene>
    <name evidence="2" type="ORF">METZ01_LOCUS365662</name>
</gene>